<dbReference type="AlphaFoldDB" id="R0HE65"/>
<evidence type="ECO:0000259" key="6">
    <source>
        <dbReference type="Pfam" id="PF03931"/>
    </source>
</evidence>
<dbReference type="GO" id="GO:0016567">
    <property type="term" value="P:protein ubiquitination"/>
    <property type="evidence" value="ECO:0007669"/>
    <property type="project" value="UniProtKB-UniPathway"/>
</dbReference>
<feature type="compositionally biased region" description="Basic and acidic residues" evidence="4">
    <location>
        <begin position="110"/>
        <end position="120"/>
    </location>
</feature>
<dbReference type="Gene3D" id="3.30.710.10">
    <property type="entry name" value="Potassium Channel Kv1.1, Chain A"/>
    <property type="match status" value="1"/>
</dbReference>
<dbReference type="PANTHER" id="PTHR11165">
    <property type="entry name" value="SKP1"/>
    <property type="match status" value="1"/>
</dbReference>
<feature type="domain" description="SKP1 component dimerisation" evidence="5">
    <location>
        <begin position="172"/>
        <end position="219"/>
    </location>
</feature>
<gene>
    <name evidence="7" type="ORF">CARUB_v10019386mg</name>
</gene>
<comment type="similarity">
    <text evidence="2">Belongs to the SKP1 family.</text>
</comment>
<evidence type="ECO:0000256" key="3">
    <source>
        <dbReference type="ARBA" id="ARBA00022786"/>
    </source>
</evidence>
<dbReference type="UniPathway" id="UPA00143"/>
<dbReference type="InterPro" id="IPR001232">
    <property type="entry name" value="SKP1-like"/>
</dbReference>
<dbReference type="InterPro" id="IPR016072">
    <property type="entry name" value="Skp1_comp_dimer"/>
</dbReference>
<evidence type="ECO:0000256" key="4">
    <source>
        <dbReference type="SAM" id="MobiDB-lite"/>
    </source>
</evidence>
<evidence type="ECO:0000256" key="1">
    <source>
        <dbReference type="ARBA" id="ARBA00004906"/>
    </source>
</evidence>
<keyword evidence="3" id="KW-0833">Ubl conjugation pathway</keyword>
<dbReference type="GO" id="GO:0006511">
    <property type="term" value="P:ubiquitin-dependent protein catabolic process"/>
    <property type="evidence" value="ECO:0007669"/>
    <property type="project" value="InterPro"/>
</dbReference>
<evidence type="ECO:0000256" key="2">
    <source>
        <dbReference type="ARBA" id="ARBA00009993"/>
    </source>
</evidence>
<dbReference type="InterPro" id="IPR011333">
    <property type="entry name" value="SKP1/BTB/POZ_sf"/>
</dbReference>
<dbReference type="InterPro" id="IPR016073">
    <property type="entry name" value="Skp1_comp_POZ"/>
</dbReference>
<proteinExistence type="inferred from homology"/>
<organism evidence="7 8">
    <name type="scientific">Capsella rubella</name>
    <dbReference type="NCBI Taxonomy" id="81985"/>
    <lineage>
        <taxon>Eukaryota</taxon>
        <taxon>Viridiplantae</taxon>
        <taxon>Streptophyta</taxon>
        <taxon>Embryophyta</taxon>
        <taxon>Tracheophyta</taxon>
        <taxon>Spermatophyta</taxon>
        <taxon>Magnoliopsida</taxon>
        <taxon>eudicotyledons</taxon>
        <taxon>Gunneridae</taxon>
        <taxon>Pentapetalae</taxon>
        <taxon>rosids</taxon>
        <taxon>malvids</taxon>
        <taxon>Brassicales</taxon>
        <taxon>Brassicaceae</taxon>
        <taxon>Camelineae</taxon>
        <taxon>Capsella</taxon>
    </lineage>
</organism>
<dbReference type="eggNOG" id="KOG1724">
    <property type="taxonomic scope" value="Eukaryota"/>
</dbReference>
<dbReference type="Pfam" id="PF03931">
    <property type="entry name" value="Skp1_POZ"/>
    <property type="match status" value="1"/>
</dbReference>
<dbReference type="OrthoDB" id="2342932at2759"/>
<dbReference type="InterPro" id="IPR016897">
    <property type="entry name" value="SKP1"/>
</dbReference>
<sequence>MSTSNKIVLTSSDGESFEIDEAVARKLQIIAHMIDDDCAGKAIPLANVTGKILALVIEYCKIHVNDKDPSEETDEIVSSDDKESPKEANENVSLSDSTKETNENVSPDPADVKDSSKETNENVSSYPNEESEENKEAKEEELMTNWDAEFMKRCDLETTFLLILAANYLNVKGLLALTSQTVADYIKDKNVEEVREIFNIENDFTPEEEEQIRKENLWAFET</sequence>
<evidence type="ECO:0000313" key="7">
    <source>
        <dbReference type="EMBL" id="EOA23335.1"/>
    </source>
</evidence>
<keyword evidence="8" id="KW-1185">Reference proteome</keyword>
<dbReference type="SUPFAM" id="SSF54695">
    <property type="entry name" value="POZ domain"/>
    <property type="match status" value="1"/>
</dbReference>
<dbReference type="SUPFAM" id="SSF81382">
    <property type="entry name" value="Skp1 dimerisation domain-like"/>
    <property type="match status" value="1"/>
</dbReference>
<dbReference type="Pfam" id="PF01466">
    <property type="entry name" value="Skp1"/>
    <property type="match status" value="1"/>
</dbReference>
<feature type="compositionally biased region" description="Basic and acidic residues" evidence="4">
    <location>
        <begin position="79"/>
        <end position="89"/>
    </location>
</feature>
<reference evidence="8" key="1">
    <citation type="journal article" date="2013" name="Nat. Genet.">
        <title>The Capsella rubella genome and the genomic consequences of rapid mating system evolution.</title>
        <authorList>
            <person name="Slotte T."/>
            <person name="Hazzouri K.M."/>
            <person name="Agren J.A."/>
            <person name="Koenig D."/>
            <person name="Maumus F."/>
            <person name="Guo Y.L."/>
            <person name="Steige K."/>
            <person name="Platts A.E."/>
            <person name="Escobar J.S."/>
            <person name="Newman L.K."/>
            <person name="Wang W."/>
            <person name="Mandakova T."/>
            <person name="Vello E."/>
            <person name="Smith L.M."/>
            <person name="Henz S.R."/>
            <person name="Steffen J."/>
            <person name="Takuno S."/>
            <person name="Brandvain Y."/>
            <person name="Coop G."/>
            <person name="Andolfatto P."/>
            <person name="Hu T.T."/>
            <person name="Blanchette M."/>
            <person name="Clark R.M."/>
            <person name="Quesneville H."/>
            <person name="Nordborg M."/>
            <person name="Gaut B.S."/>
            <person name="Lysak M.A."/>
            <person name="Jenkins J."/>
            <person name="Grimwood J."/>
            <person name="Chapman J."/>
            <person name="Prochnik S."/>
            <person name="Shu S."/>
            <person name="Rokhsar D."/>
            <person name="Schmutz J."/>
            <person name="Weigel D."/>
            <person name="Wright S.I."/>
        </authorList>
    </citation>
    <scope>NUCLEOTIDE SEQUENCE [LARGE SCALE GENOMIC DNA]</scope>
    <source>
        <strain evidence="8">cv. Monte Gargano</strain>
    </source>
</reference>
<dbReference type="GO" id="GO:0009867">
    <property type="term" value="P:jasmonic acid mediated signaling pathway"/>
    <property type="evidence" value="ECO:0007669"/>
    <property type="project" value="UniProtKB-ARBA"/>
</dbReference>
<comment type="pathway">
    <text evidence="1">Protein modification; protein ubiquitination.</text>
</comment>
<dbReference type="InterPro" id="IPR036296">
    <property type="entry name" value="SKP1-like_dim_sf"/>
</dbReference>
<accession>R0HE65</accession>
<evidence type="ECO:0000259" key="5">
    <source>
        <dbReference type="Pfam" id="PF01466"/>
    </source>
</evidence>
<feature type="domain" description="SKP1 component POZ" evidence="6">
    <location>
        <begin position="5"/>
        <end position="65"/>
    </location>
</feature>
<dbReference type="Proteomes" id="UP000029121">
    <property type="component" value="Unassembled WGS sequence"/>
</dbReference>
<protein>
    <recommendedName>
        <fullName evidence="9">SKP1-like protein</fullName>
    </recommendedName>
</protein>
<feature type="region of interest" description="Disordered" evidence="4">
    <location>
        <begin position="68"/>
        <end position="140"/>
    </location>
</feature>
<dbReference type="KEGG" id="crb:17887321"/>
<dbReference type="CDD" id="cd18322">
    <property type="entry name" value="BTB_POZ_SKP1"/>
    <property type="match status" value="1"/>
</dbReference>
<name>R0HE65_9BRAS</name>
<dbReference type="STRING" id="81985.R0HE65"/>
<dbReference type="SMART" id="SM00512">
    <property type="entry name" value="Skp1"/>
    <property type="match status" value="1"/>
</dbReference>
<evidence type="ECO:0000313" key="8">
    <source>
        <dbReference type="Proteomes" id="UP000029121"/>
    </source>
</evidence>
<evidence type="ECO:0008006" key="9">
    <source>
        <dbReference type="Google" id="ProtNLM"/>
    </source>
</evidence>
<dbReference type="EMBL" id="KB870809">
    <property type="protein sequence ID" value="EOA23335.1"/>
    <property type="molecule type" value="Genomic_DNA"/>
</dbReference>